<gene>
    <name evidence="1" type="ORF">Cgig2_000975</name>
</gene>
<evidence type="ECO:0000313" key="2">
    <source>
        <dbReference type="Proteomes" id="UP001153076"/>
    </source>
</evidence>
<name>A0A9Q1JEE7_9CARY</name>
<keyword evidence="2" id="KW-1185">Reference proteome</keyword>
<sequence length="168" mass="18671">MIEQFKVLAVAPDETISPTQSTISLYTIMADPDEDVLCSVLGLNPPLEVIEGFIRRICRTFDIDKICVTKEGVFLVRDDCRKKSQSRIEWRLVIRQEPQELAPPHLHIDEEGFITVRKRATTTATGSKDLSTVATTAPTPVRNSFEMLVANEGNEVMLPIIEGGPPHG</sequence>
<reference evidence="1" key="1">
    <citation type="submission" date="2022-04" db="EMBL/GenBank/DDBJ databases">
        <title>Carnegiea gigantea Genome sequencing and assembly v2.</title>
        <authorList>
            <person name="Copetti D."/>
            <person name="Sanderson M.J."/>
            <person name="Burquez A."/>
            <person name="Wojciechowski M.F."/>
        </authorList>
    </citation>
    <scope>NUCLEOTIDE SEQUENCE</scope>
    <source>
        <strain evidence="1">SGP5-SGP5p</strain>
        <tissue evidence="1">Aerial part</tissue>
    </source>
</reference>
<organism evidence="1 2">
    <name type="scientific">Carnegiea gigantea</name>
    <dbReference type="NCBI Taxonomy" id="171969"/>
    <lineage>
        <taxon>Eukaryota</taxon>
        <taxon>Viridiplantae</taxon>
        <taxon>Streptophyta</taxon>
        <taxon>Embryophyta</taxon>
        <taxon>Tracheophyta</taxon>
        <taxon>Spermatophyta</taxon>
        <taxon>Magnoliopsida</taxon>
        <taxon>eudicotyledons</taxon>
        <taxon>Gunneridae</taxon>
        <taxon>Pentapetalae</taxon>
        <taxon>Caryophyllales</taxon>
        <taxon>Cactineae</taxon>
        <taxon>Cactaceae</taxon>
        <taxon>Cactoideae</taxon>
        <taxon>Echinocereeae</taxon>
        <taxon>Carnegiea</taxon>
    </lineage>
</organism>
<accession>A0A9Q1JEE7</accession>
<dbReference type="AlphaFoldDB" id="A0A9Q1JEE7"/>
<protein>
    <submittedName>
        <fullName evidence="1">Uncharacterized protein</fullName>
    </submittedName>
</protein>
<evidence type="ECO:0000313" key="1">
    <source>
        <dbReference type="EMBL" id="KAJ8419957.1"/>
    </source>
</evidence>
<dbReference type="EMBL" id="JAKOGI010004096">
    <property type="protein sequence ID" value="KAJ8419957.1"/>
    <property type="molecule type" value="Genomic_DNA"/>
</dbReference>
<proteinExistence type="predicted"/>
<comment type="caution">
    <text evidence="1">The sequence shown here is derived from an EMBL/GenBank/DDBJ whole genome shotgun (WGS) entry which is preliminary data.</text>
</comment>
<dbReference type="Proteomes" id="UP001153076">
    <property type="component" value="Unassembled WGS sequence"/>
</dbReference>